<dbReference type="AlphaFoldDB" id="T1F222"/>
<dbReference type="InParanoid" id="T1F222"/>
<dbReference type="EMBL" id="KB096080">
    <property type="protein sequence ID" value="ESO08649.1"/>
    <property type="molecule type" value="Genomic_DNA"/>
</dbReference>
<dbReference type="Proteomes" id="UP000015101">
    <property type="component" value="Unassembled WGS sequence"/>
</dbReference>
<feature type="compositionally biased region" description="Polar residues" evidence="1">
    <location>
        <begin position="79"/>
        <end position="94"/>
    </location>
</feature>
<evidence type="ECO:0000313" key="2">
    <source>
        <dbReference type="EMBL" id="ESO08649.1"/>
    </source>
</evidence>
<dbReference type="HOGENOM" id="CLU_2111464_0_0_1"/>
<dbReference type="KEGG" id="hro:HELRODRAFT_169537"/>
<accession>T1F222</accession>
<keyword evidence="4" id="KW-1185">Reference proteome</keyword>
<dbReference type="EnsemblMetazoa" id="HelroT169537">
    <property type="protein sequence ID" value="HelroP169537"/>
    <property type="gene ID" value="HelroG169537"/>
</dbReference>
<organism evidence="3 4">
    <name type="scientific">Helobdella robusta</name>
    <name type="common">Californian leech</name>
    <dbReference type="NCBI Taxonomy" id="6412"/>
    <lineage>
        <taxon>Eukaryota</taxon>
        <taxon>Metazoa</taxon>
        <taxon>Spiralia</taxon>
        <taxon>Lophotrochozoa</taxon>
        <taxon>Annelida</taxon>
        <taxon>Clitellata</taxon>
        <taxon>Hirudinea</taxon>
        <taxon>Rhynchobdellida</taxon>
        <taxon>Glossiphoniidae</taxon>
        <taxon>Helobdella</taxon>
    </lineage>
</organism>
<feature type="region of interest" description="Disordered" evidence="1">
    <location>
        <begin position="24"/>
        <end position="94"/>
    </location>
</feature>
<reference evidence="2 4" key="2">
    <citation type="journal article" date="2013" name="Nature">
        <title>Insights into bilaterian evolution from three spiralian genomes.</title>
        <authorList>
            <person name="Simakov O."/>
            <person name="Marletaz F."/>
            <person name="Cho S.J."/>
            <person name="Edsinger-Gonzales E."/>
            <person name="Havlak P."/>
            <person name="Hellsten U."/>
            <person name="Kuo D.H."/>
            <person name="Larsson T."/>
            <person name="Lv J."/>
            <person name="Arendt D."/>
            <person name="Savage R."/>
            <person name="Osoegawa K."/>
            <person name="de Jong P."/>
            <person name="Grimwood J."/>
            <person name="Chapman J.A."/>
            <person name="Shapiro H."/>
            <person name="Aerts A."/>
            <person name="Otillar R.P."/>
            <person name="Terry A.Y."/>
            <person name="Boore J.L."/>
            <person name="Grigoriev I.V."/>
            <person name="Lindberg D.R."/>
            <person name="Seaver E.C."/>
            <person name="Weisblat D.A."/>
            <person name="Putnam N.H."/>
            <person name="Rokhsar D.S."/>
        </authorList>
    </citation>
    <scope>NUCLEOTIDE SEQUENCE</scope>
</reference>
<name>T1F222_HELRO</name>
<dbReference type="EMBL" id="AMQM01003301">
    <property type="status" value="NOT_ANNOTATED_CDS"/>
    <property type="molecule type" value="Genomic_DNA"/>
</dbReference>
<evidence type="ECO:0000313" key="4">
    <source>
        <dbReference type="Proteomes" id="UP000015101"/>
    </source>
</evidence>
<dbReference type="GeneID" id="20202872"/>
<gene>
    <name evidence="3" type="primary">20202872</name>
    <name evidence="2" type="ORF">HELRODRAFT_169537</name>
</gene>
<evidence type="ECO:0000313" key="3">
    <source>
        <dbReference type="EnsemblMetazoa" id="HelroP169537"/>
    </source>
</evidence>
<reference evidence="3" key="3">
    <citation type="submission" date="2015-06" db="UniProtKB">
        <authorList>
            <consortium name="EnsemblMetazoa"/>
        </authorList>
    </citation>
    <scope>IDENTIFICATION</scope>
</reference>
<dbReference type="RefSeq" id="XP_009013579.1">
    <property type="nucleotide sequence ID" value="XM_009015331.1"/>
</dbReference>
<reference evidence="4" key="1">
    <citation type="submission" date="2012-12" db="EMBL/GenBank/DDBJ databases">
        <authorList>
            <person name="Hellsten U."/>
            <person name="Grimwood J."/>
            <person name="Chapman J.A."/>
            <person name="Shapiro H."/>
            <person name="Aerts A."/>
            <person name="Otillar R.P."/>
            <person name="Terry A.Y."/>
            <person name="Boore J.L."/>
            <person name="Simakov O."/>
            <person name="Marletaz F."/>
            <person name="Cho S.-J."/>
            <person name="Edsinger-Gonzales E."/>
            <person name="Havlak P."/>
            <person name="Kuo D.-H."/>
            <person name="Larsson T."/>
            <person name="Lv J."/>
            <person name="Arendt D."/>
            <person name="Savage R."/>
            <person name="Osoegawa K."/>
            <person name="de Jong P."/>
            <person name="Lindberg D.R."/>
            <person name="Seaver E.C."/>
            <person name="Weisblat D.A."/>
            <person name="Putnam N.H."/>
            <person name="Grigoriev I.V."/>
            <person name="Rokhsar D.S."/>
        </authorList>
    </citation>
    <scope>NUCLEOTIDE SEQUENCE</scope>
</reference>
<protein>
    <submittedName>
        <fullName evidence="2 3">Uncharacterized protein</fullName>
    </submittedName>
</protein>
<sequence>MHIICILNVSIKYFRRLLENVAKVKSTPNKGENRQAAKRKLYSSGSTSEDEDKKNATLKKRKNSPSNDLSPLRVLSKPRTPQSAQRVNSVPLSERQQMALLMRQMTDESHLQANG</sequence>
<dbReference type="CTD" id="20202872"/>
<proteinExistence type="predicted"/>
<evidence type="ECO:0000256" key="1">
    <source>
        <dbReference type="SAM" id="MobiDB-lite"/>
    </source>
</evidence>